<dbReference type="CDD" id="cd09083">
    <property type="entry name" value="EEP-1"/>
    <property type="match status" value="1"/>
</dbReference>
<dbReference type="InterPro" id="IPR050410">
    <property type="entry name" value="CCR4/nocturin_mRNA_transcr"/>
</dbReference>
<evidence type="ECO:0000259" key="2">
    <source>
        <dbReference type="Pfam" id="PF03372"/>
    </source>
</evidence>
<sequence>MLGLTATTILALCAGSAFAQTPIRVASFNIRYDNTDISIADTELYWSGLTCANDPYQCRLFGVASELVNVTSAGDSFVGMQEVLDNQLSDIMGVMQQVGAWEHIGVARDDGKSDGEYNPIIYRTDVFELVHEETKWLSETPDTPSKSWNSGSNRIVTVGVFKHIATGRLMIMANTHLDNAVAEARTNQIGVATDIIKAVDAAYGPNLPTFLTGDFNSGDTDPAYTTLVAEKYLSDMYTSATAEQRSERFYTYTGFAGEYSSRIDYIWLGPQSDPAGGPITIKKYEVMDNVWGTGRMSDHRAVVGDITLG</sequence>
<evidence type="ECO:0000256" key="1">
    <source>
        <dbReference type="SAM" id="SignalP"/>
    </source>
</evidence>
<feature type="chain" id="PRO_5046467528" description="Endonuclease/exonuclease/phosphatase domain-containing protein" evidence="1">
    <location>
        <begin position="20"/>
        <end position="309"/>
    </location>
</feature>
<dbReference type="EMBL" id="JAWRVE010000153">
    <property type="protein sequence ID" value="KAL1853098.1"/>
    <property type="molecule type" value="Genomic_DNA"/>
</dbReference>
<feature type="signal peptide" evidence="1">
    <location>
        <begin position="1"/>
        <end position="19"/>
    </location>
</feature>
<gene>
    <name evidence="3" type="ORF">Daus18300_011926</name>
</gene>
<dbReference type="PANTHER" id="PTHR12121:SF36">
    <property type="entry name" value="ENDONUCLEASE_EXONUCLEASE_PHOSPHATASE DOMAIN-CONTAINING PROTEIN"/>
    <property type="match status" value="1"/>
</dbReference>
<feature type="domain" description="Endonuclease/exonuclease/phosphatase" evidence="2">
    <location>
        <begin position="76"/>
        <end position="299"/>
    </location>
</feature>
<keyword evidence="4" id="KW-1185">Reference proteome</keyword>
<dbReference type="Gene3D" id="3.60.10.10">
    <property type="entry name" value="Endonuclease/exonuclease/phosphatase"/>
    <property type="match status" value="1"/>
</dbReference>
<protein>
    <recommendedName>
        <fullName evidence="2">Endonuclease/exonuclease/phosphatase domain-containing protein</fullName>
    </recommendedName>
</protein>
<dbReference type="SUPFAM" id="SSF56219">
    <property type="entry name" value="DNase I-like"/>
    <property type="match status" value="1"/>
</dbReference>
<dbReference type="Proteomes" id="UP001583177">
    <property type="component" value="Unassembled WGS sequence"/>
</dbReference>
<organism evidence="3 4">
    <name type="scientific">Diaporthe australafricana</name>
    <dbReference type="NCBI Taxonomy" id="127596"/>
    <lineage>
        <taxon>Eukaryota</taxon>
        <taxon>Fungi</taxon>
        <taxon>Dikarya</taxon>
        <taxon>Ascomycota</taxon>
        <taxon>Pezizomycotina</taxon>
        <taxon>Sordariomycetes</taxon>
        <taxon>Sordariomycetidae</taxon>
        <taxon>Diaporthales</taxon>
        <taxon>Diaporthaceae</taxon>
        <taxon>Diaporthe</taxon>
    </lineage>
</organism>
<reference evidence="3 4" key="1">
    <citation type="journal article" date="2024" name="IMA Fungus">
        <title>IMA Genome - F19 : A genome assembly and annotation guide to empower mycologists, including annotated draft genome sequences of Ceratocystis pirilliformis, Diaporthe australafricana, Fusarium ophioides, Paecilomyces lecythidis, and Sporothrix stenoceras.</title>
        <authorList>
            <person name="Aylward J."/>
            <person name="Wilson A.M."/>
            <person name="Visagie C.M."/>
            <person name="Spraker J."/>
            <person name="Barnes I."/>
            <person name="Buitendag C."/>
            <person name="Ceriani C."/>
            <person name="Del Mar Angel L."/>
            <person name="du Plessis D."/>
            <person name="Fuchs T."/>
            <person name="Gasser K."/>
            <person name="Kramer D."/>
            <person name="Li W."/>
            <person name="Munsamy K."/>
            <person name="Piso A."/>
            <person name="Price J.L."/>
            <person name="Sonnekus B."/>
            <person name="Thomas C."/>
            <person name="van der Nest A."/>
            <person name="van Dijk A."/>
            <person name="van Heerden A."/>
            <person name="van Vuuren N."/>
            <person name="Yilmaz N."/>
            <person name="Duong T.A."/>
            <person name="van der Merwe N.A."/>
            <person name="Wingfield M.J."/>
            <person name="Wingfield B.D."/>
        </authorList>
    </citation>
    <scope>NUCLEOTIDE SEQUENCE [LARGE SCALE GENOMIC DNA]</scope>
    <source>
        <strain evidence="3 4">CMW 18300</strain>
    </source>
</reference>
<name>A0ABR3W4K1_9PEZI</name>
<evidence type="ECO:0000313" key="4">
    <source>
        <dbReference type="Proteomes" id="UP001583177"/>
    </source>
</evidence>
<proteinExistence type="predicted"/>
<keyword evidence="1" id="KW-0732">Signal</keyword>
<dbReference type="Pfam" id="PF03372">
    <property type="entry name" value="Exo_endo_phos"/>
    <property type="match status" value="1"/>
</dbReference>
<dbReference type="InterPro" id="IPR005135">
    <property type="entry name" value="Endo/exonuclease/phosphatase"/>
</dbReference>
<evidence type="ECO:0000313" key="3">
    <source>
        <dbReference type="EMBL" id="KAL1853098.1"/>
    </source>
</evidence>
<accession>A0ABR3W4K1</accession>
<dbReference type="InterPro" id="IPR036691">
    <property type="entry name" value="Endo/exonu/phosph_ase_sf"/>
</dbReference>
<dbReference type="PANTHER" id="PTHR12121">
    <property type="entry name" value="CARBON CATABOLITE REPRESSOR PROTEIN 4"/>
    <property type="match status" value="1"/>
</dbReference>
<comment type="caution">
    <text evidence="3">The sequence shown here is derived from an EMBL/GenBank/DDBJ whole genome shotgun (WGS) entry which is preliminary data.</text>
</comment>